<evidence type="ECO:0000256" key="1">
    <source>
        <dbReference type="SAM" id="MobiDB-lite"/>
    </source>
</evidence>
<feature type="compositionally biased region" description="Polar residues" evidence="1">
    <location>
        <begin position="52"/>
        <end position="64"/>
    </location>
</feature>
<sequence length="386" mass="42615">ALKEHLEETNSYVVEEADIEETREKKLTQLRENPYCTQLNLSFDKRAEMSAVQKSKNPGMSSLMSTLSEDGKSLSSSSRTSTSANKQRLLSAGKTSSTNVYLSCSLSVSTKTERMAQNSPRKPKQKQRQKNEKQTSSEPLKSHNTPQRTSLLLNVSLEDAASTADESPGRNHLLAHGSTTESTDMGLSVKPSMVKHYMSLLKDNLWKRTTSLNGFFTLGLDPAHISPDPFPQCASYQSEENKQDLWAEERGGWRPSSSLSEYAEEMAVSSVIGSARCRPPSSLGQQITSGRITSSMQCHASSVSIIYLPRPVSAHTSFHSAAENKTFSSSWQKGAVSSRPVSAHTRPLSRATVEIMEIESIDLTENDDPNLENGMMIQTWKIFISI</sequence>
<keyword evidence="3" id="KW-1185">Reference proteome</keyword>
<reference evidence="2" key="1">
    <citation type="submission" date="2022-02" db="EMBL/GenBank/DDBJ databases">
        <title>Atlantic sturgeon de novo genome assembly.</title>
        <authorList>
            <person name="Stock M."/>
            <person name="Klopp C."/>
            <person name="Guiguen Y."/>
            <person name="Cabau C."/>
            <person name="Parinello H."/>
            <person name="Santidrian Yebra-Pimentel E."/>
            <person name="Kuhl H."/>
            <person name="Dirks R.P."/>
            <person name="Guessner J."/>
            <person name="Wuertz S."/>
            <person name="Du K."/>
            <person name="Schartl M."/>
        </authorList>
    </citation>
    <scope>NUCLEOTIDE SEQUENCE</scope>
    <source>
        <strain evidence="2">STURGEONOMICS-FGT-2020</strain>
        <tissue evidence="2">Whole blood</tissue>
    </source>
</reference>
<dbReference type="Proteomes" id="UP001230051">
    <property type="component" value="Unassembled WGS sequence"/>
</dbReference>
<dbReference type="PANTHER" id="PTHR28634:SF1">
    <property type="entry name" value="ZINC FINGER B-BOX DOMAIN-CONTAINING PROTEIN 1"/>
    <property type="match status" value="1"/>
</dbReference>
<accession>A0AAD8G5A4</accession>
<feature type="region of interest" description="Disordered" evidence="1">
    <location>
        <begin position="50"/>
        <end position="94"/>
    </location>
</feature>
<feature type="compositionally biased region" description="Polar residues" evidence="1">
    <location>
        <begin position="84"/>
        <end position="94"/>
    </location>
</feature>
<feature type="compositionally biased region" description="Polar residues" evidence="1">
    <location>
        <begin position="136"/>
        <end position="147"/>
    </location>
</feature>
<organism evidence="2 3">
    <name type="scientific">Acipenser oxyrinchus oxyrinchus</name>
    <dbReference type="NCBI Taxonomy" id="40147"/>
    <lineage>
        <taxon>Eukaryota</taxon>
        <taxon>Metazoa</taxon>
        <taxon>Chordata</taxon>
        <taxon>Craniata</taxon>
        <taxon>Vertebrata</taxon>
        <taxon>Euteleostomi</taxon>
        <taxon>Actinopterygii</taxon>
        <taxon>Chondrostei</taxon>
        <taxon>Acipenseriformes</taxon>
        <taxon>Acipenseridae</taxon>
        <taxon>Acipenser</taxon>
    </lineage>
</organism>
<dbReference type="PANTHER" id="PTHR28634">
    <property type="entry name" value="ZINC FINGER B-BOX DOMAIN-CONTAINING PROTEIN 1"/>
    <property type="match status" value="1"/>
</dbReference>
<feature type="compositionally biased region" description="Low complexity" evidence="1">
    <location>
        <begin position="65"/>
        <end position="83"/>
    </location>
</feature>
<dbReference type="EMBL" id="JAGXEW010000008">
    <property type="protein sequence ID" value="KAK1168483.1"/>
    <property type="molecule type" value="Genomic_DNA"/>
</dbReference>
<dbReference type="InterPro" id="IPR037688">
    <property type="entry name" value="ZBBX"/>
</dbReference>
<evidence type="ECO:0000313" key="3">
    <source>
        <dbReference type="Proteomes" id="UP001230051"/>
    </source>
</evidence>
<name>A0AAD8G5A4_ACIOX</name>
<feature type="region of interest" description="Disordered" evidence="1">
    <location>
        <begin position="159"/>
        <end position="186"/>
    </location>
</feature>
<evidence type="ECO:0000313" key="2">
    <source>
        <dbReference type="EMBL" id="KAK1168483.1"/>
    </source>
</evidence>
<comment type="caution">
    <text evidence="2">The sequence shown here is derived from an EMBL/GenBank/DDBJ whole genome shotgun (WGS) entry which is preliminary data.</text>
</comment>
<feature type="region of interest" description="Disordered" evidence="1">
    <location>
        <begin position="109"/>
        <end position="147"/>
    </location>
</feature>
<dbReference type="AlphaFoldDB" id="A0AAD8G5A4"/>
<gene>
    <name evidence="2" type="ORF">AOXY_G9260</name>
</gene>
<protein>
    <submittedName>
        <fullName evidence="2">Zinc finger B-box domain-containing protein 1</fullName>
    </submittedName>
</protein>
<feature type="non-terminal residue" evidence="2">
    <location>
        <position position="386"/>
    </location>
</feature>
<proteinExistence type="predicted"/>